<accession>A0A1I3CFC6</accession>
<dbReference type="InterPro" id="IPR010179">
    <property type="entry name" value="CRISPR-assoc_prot_Cse3"/>
</dbReference>
<evidence type="ECO:0000313" key="3">
    <source>
        <dbReference type="EMBL" id="SFH73103.1"/>
    </source>
</evidence>
<feature type="compositionally biased region" description="Basic and acidic residues" evidence="1">
    <location>
        <begin position="116"/>
        <end position="130"/>
    </location>
</feature>
<dbReference type="EMBL" id="JACBZA010000001">
    <property type="protein sequence ID" value="NYH82083.1"/>
    <property type="molecule type" value="Genomic_DNA"/>
</dbReference>
<dbReference type="Gene3D" id="3.30.70.1200">
    <property type="entry name" value="Crispr-associated protein, domain 1"/>
    <property type="match status" value="1"/>
</dbReference>
<name>A0A1I3CFC6_9ACTN</name>
<dbReference type="STRING" id="504797.SAMN05421678_1338"/>
<evidence type="ECO:0000313" key="5">
    <source>
        <dbReference type="Proteomes" id="UP000533017"/>
    </source>
</evidence>
<reference evidence="2 5" key="2">
    <citation type="submission" date="2020-07" db="EMBL/GenBank/DDBJ databases">
        <title>Sequencing the genomes of 1000 actinobacteria strains.</title>
        <authorList>
            <person name="Klenk H.-P."/>
        </authorList>
    </citation>
    <scope>NUCLEOTIDE SEQUENCE [LARGE SCALE GENOMIC DNA]</scope>
    <source>
        <strain evidence="2 5">DSM 45117</strain>
    </source>
</reference>
<dbReference type="Proteomes" id="UP000533017">
    <property type="component" value="Unassembled WGS sequence"/>
</dbReference>
<organism evidence="3 4">
    <name type="scientific">Actinopolymorpha cephalotaxi</name>
    <dbReference type="NCBI Taxonomy" id="504797"/>
    <lineage>
        <taxon>Bacteria</taxon>
        <taxon>Bacillati</taxon>
        <taxon>Actinomycetota</taxon>
        <taxon>Actinomycetes</taxon>
        <taxon>Propionibacteriales</taxon>
        <taxon>Actinopolymorphaceae</taxon>
        <taxon>Actinopolymorpha</taxon>
    </lineage>
</organism>
<dbReference type="OrthoDB" id="9795689at2"/>
<keyword evidence="5" id="KW-1185">Reference proteome</keyword>
<feature type="region of interest" description="Disordered" evidence="1">
    <location>
        <begin position="103"/>
        <end position="148"/>
    </location>
</feature>
<sequence length="242" mass="27403">MFLTRFQINPQRRDARRLLTSPQAMHAAVLNGFPSRQDHADGRVLWRLDRSGAHEVLLYISSPTAPDLTHLMEQAGWPTIQTWQTRPYDKFLATLERGQHWAFRLTANPARSGTKPRPDTTKEKPAEQPDPKAGADQSEGKNRSSQRFGHVTVSQQHDWLLQRAERNGFRVLLGTMDEPDVIIRERSTLNFQRNGSRVTIRQATYDGRLEVVDPDALRRVMMSGLGHGKAYGCGLLTVAPTE</sequence>
<dbReference type="Pfam" id="PF08798">
    <property type="entry name" value="CRISPR_assoc"/>
    <property type="match status" value="1"/>
</dbReference>
<dbReference type="Proteomes" id="UP000199052">
    <property type="component" value="Unassembled WGS sequence"/>
</dbReference>
<reference evidence="3 4" key="1">
    <citation type="submission" date="2016-10" db="EMBL/GenBank/DDBJ databases">
        <authorList>
            <person name="de Groot N.N."/>
        </authorList>
    </citation>
    <scope>NUCLEOTIDE SEQUENCE [LARGE SCALE GENOMIC DNA]</scope>
    <source>
        <strain evidence="3 4">CPCC 202808</strain>
    </source>
</reference>
<dbReference type="EMBL" id="FOOI01000033">
    <property type="protein sequence ID" value="SFH73103.1"/>
    <property type="molecule type" value="Genomic_DNA"/>
</dbReference>
<dbReference type="NCBIfam" id="TIGR01907">
    <property type="entry name" value="casE_Cse3"/>
    <property type="match status" value="1"/>
</dbReference>
<proteinExistence type="predicted"/>
<gene>
    <name evidence="2" type="ORF">FHR37_000934</name>
    <name evidence="3" type="ORF">SAMN05421678_1338</name>
</gene>
<dbReference type="RefSeq" id="WP_092890789.1">
    <property type="nucleotide sequence ID" value="NZ_FOOI01000033.1"/>
</dbReference>
<evidence type="ECO:0000256" key="1">
    <source>
        <dbReference type="SAM" id="MobiDB-lite"/>
    </source>
</evidence>
<evidence type="ECO:0000313" key="4">
    <source>
        <dbReference type="Proteomes" id="UP000199052"/>
    </source>
</evidence>
<dbReference type="SUPFAM" id="SSF117987">
    <property type="entry name" value="CRISPR-associated protein"/>
    <property type="match status" value="2"/>
</dbReference>
<dbReference type="Gene3D" id="3.30.70.1210">
    <property type="entry name" value="Crispr-associated protein, domain 2"/>
    <property type="match status" value="1"/>
</dbReference>
<protein>
    <submittedName>
        <fullName evidence="3">CRISPR system Cascade subunit CasE</fullName>
    </submittedName>
</protein>
<dbReference type="SMART" id="SM01101">
    <property type="entry name" value="CRISPR_assoc"/>
    <property type="match status" value="1"/>
</dbReference>
<dbReference type="AlphaFoldDB" id="A0A1I3CFC6"/>
<evidence type="ECO:0000313" key="2">
    <source>
        <dbReference type="EMBL" id="NYH82083.1"/>
    </source>
</evidence>
<dbReference type="CDD" id="cd09727">
    <property type="entry name" value="Cas6_I-E"/>
    <property type="match status" value="1"/>
</dbReference>